<evidence type="ECO:0000256" key="2">
    <source>
        <dbReference type="ARBA" id="ARBA00022980"/>
    </source>
</evidence>
<keyword evidence="4" id="KW-0694">RNA-binding</keyword>
<sequence>MALFSKNEKKEEKKARTSQRALVPVRGSLSNILRQPRITEKATMESGSGVYVFDISPTATKRDVVAAVQSIYKVRPRKVRVATIPAKNVRSMRTGKRGVKKGGRKAYIYLKKGETITIA</sequence>
<dbReference type="InterPro" id="IPR012677">
    <property type="entry name" value="Nucleotide-bd_a/b_plait_sf"/>
</dbReference>
<comment type="function">
    <text evidence="4">One of the early assembly proteins it binds 23S rRNA. One of the proteins that surrounds the polypeptide exit tunnel on the outside of the ribosome. Forms the main docking site for trigger factor binding to the ribosome.</text>
</comment>
<dbReference type="InterPro" id="IPR012678">
    <property type="entry name" value="Ribosomal_uL23/eL15/eS24_sf"/>
</dbReference>
<dbReference type="GO" id="GO:0019843">
    <property type="term" value="F:rRNA binding"/>
    <property type="evidence" value="ECO:0007669"/>
    <property type="project" value="UniProtKB-UniRule"/>
</dbReference>
<dbReference type="EMBL" id="PFBM01000005">
    <property type="protein sequence ID" value="PIR82816.1"/>
    <property type="molecule type" value="Genomic_DNA"/>
</dbReference>
<keyword evidence="3 4" id="KW-0687">Ribonucleoprotein</keyword>
<evidence type="ECO:0000313" key="6">
    <source>
        <dbReference type="EMBL" id="PIR82816.1"/>
    </source>
</evidence>
<reference evidence="7" key="1">
    <citation type="submission" date="2017-09" db="EMBL/GenBank/DDBJ databases">
        <title>Depth-based differentiation of microbial function through sediment-hosted aquifers and enrichment of novel symbionts in the deep terrestrial subsurface.</title>
        <authorList>
            <person name="Probst A.J."/>
            <person name="Ladd B."/>
            <person name="Jarett J.K."/>
            <person name="Geller-Mcgrath D.E."/>
            <person name="Sieber C.M.K."/>
            <person name="Emerson J.B."/>
            <person name="Anantharaman K."/>
            <person name="Thomas B.C."/>
            <person name="Malmstrom R."/>
            <person name="Stieglmeier M."/>
            <person name="Klingl A."/>
            <person name="Woyke T."/>
            <person name="Ryan C.M."/>
            <person name="Banfield J.F."/>
        </authorList>
    </citation>
    <scope>NUCLEOTIDE SEQUENCE [LARGE SCALE GENOMIC DNA]</scope>
</reference>
<comment type="similarity">
    <text evidence="1 4">Belongs to the universal ribosomal protein uL23 family.</text>
</comment>
<evidence type="ECO:0000313" key="7">
    <source>
        <dbReference type="Proteomes" id="UP000231379"/>
    </source>
</evidence>
<keyword evidence="2 4" id="KW-0689">Ribosomal protein</keyword>
<protein>
    <recommendedName>
        <fullName evidence="4">Large ribosomal subunit protein uL23</fullName>
    </recommendedName>
</protein>
<organism evidence="6 7">
    <name type="scientific">Candidatus Kaiserbacteria bacterium CG10_big_fil_rev_8_21_14_0_10_59_10</name>
    <dbReference type="NCBI Taxonomy" id="1974612"/>
    <lineage>
        <taxon>Bacteria</taxon>
        <taxon>Candidatus Kaiseribacteriota</taxon>
    </lineage>
</organism>
<evidence type="ECO:0000256" key="5">
    <source>
        <dbReference type="SAM" id="MobiDB-lite"/>
    </source>
</evidence>
<evidence type="ECO:0000256" key="1">
    <source>
        <dbReference type="ARBA" id="ARBA00006700"/>
    </source>
</evidence>
<keyword evidence="4" id="KW-0699">rRNA-binding</keyword>
<dbReference type="InterPro" id="IPR013025">
    <property type="entry name" value="Ribosomal_uL23-like"/>
</dbReference>
<dbReference type="GO" id="GO:0003735">
    <property type="term" value="F:structural constituent of ribosome"/>
    <property type="evidence" value="ECO:0007669"/>
    <property type="project" value="InterPro"/>
</dbReference>
<name>A0A2H0UAU5_9BACT</name>
<dbReference type="AlphaFoldDB" id="A0A2H0UAU5"/>
<gene>
    <name evidence="4 6" type="primary">rplW</name>
    <name evidence="6" type="ORF">COU20_00615</name>
</gene>
<comment type="subunit">
    <text evidence="4">Part of the 50S ribosomal subunit. Contacts protein L29, and trigger factor when it is bound to the ribosome.</text>
</comment>
<dbReference type="HAMAP" id="MF_01369_B">
    <property type="entry name" value="Ribosomal_uL23_B"/>
    <property type="match status" value="1"/>
</dbReference>
<dbReference type="Gene3D" id="3.30.70.330">
    <property type="match status" value="1"/>
</dbReference>
<comment type="caution">
    <text evidence="6">The sequence shown here is derived from an EMBL/GenBank/DDBJ whole genome shotgun (WGS) entry which is preliminary data.</text>
</comment>
<dbReference type="SUPFAM" id="SSF54189">
    <property type="entry name" value="Ribosomal proteins S24e, L23 and L15e"/>
    <property type="match status" value="1"/>
</dbReference>
<feature type="compositionally biased region" description="Basic and acidic residues" evidence="5">
    <location>
        <begin position="1"/>
        <end position="15"/>
    </location>
</feature>
<feature type="region of interest" description="Disordered" evidence="5">
    <location>
        <begin position="1"/>
        <end position="20"/>
    </location>
</feature>
<accession>A0A2H0UAU5</accession>
<proteinExistence type="inferred from homology"/>
<dbReference type="GO" id="GO:0006412">
    <property type="term" value="P:translation"/>
    <property type="evidence" value="ECO:0007669"/>
    <property type="project" value="UniProtKB-UniRule"/>
</dbReference>
<dbReference type="GO" id="GO:0005840">
    <property type="term" value="C:ribosome"/>
    <property type="evidence" value="ECO:0007669"/>
    <property type="project" value="UniProtKB-KW"/>
</dbReference>
<evidence type="ECO:0000256" key="3">
    <source>
        <dbReference type="ARBA" id="ARBA00023274"/>
    </source>
</evidence>
<dbReference type="GO" id="GO:1990904">
    <property type="term" value="C:ribonucleoprotein complex"/>
    <property type="evidence" value="ECO:0007669"/>
    <property type="project" value="UniProtKB-KW"/>
</dbReference>
<evidence type="ECO:0000256" key="4">
    <source>
        <dbReference type="HAMAP-Rule" id="MF_01369"/>
    </source>
</evidence>
<dbReference type="Pfam" id="PF00276">
    <property type="entry name" value="Ribosomal_L23"/>
    <property type="match status" value="1"/>
</dbReference>
<dbReference type="Proteomes" id="UP000231379">
    <property type="component" value="Unassembled WGS sequence"/>
</dbReference>